<dbReference type="Gene3D" id="3.30.200.20">
    <property type="entry name" value="Phosphorylase Kinase, domain 1"/>
    <property type="match status" value="1"/>
</dbReference>
<dbReference type="Proteomes" id="UP000729733">
    <property type="component" value="Unassembled WGS sequence"/>
</dbReference>
<evidence type="ECO:0000256" key="2">
    <source>
        <dbReference type="ARBA" id="ARBA00022741"/>
    </source>
</evidence>
<sequence>FVESNTVDQSLPQPTFVEADTPRSTYTRQDLLVGKIIANRYRLDDLLGKGGMSKVYLASDTRLDNKTVAIKIMTSYSGNNNQALVKRFNREVKVISSLRSHNIVQVTDFGLTPPEKPFMSSPFYVMEYFQGKTLGEVLQESPFLSVNRTIRIMLQVCTGLKEAHNKGIIHRDLKPDNIFLVAGGVFGEEAKILDFGIAKVVETEEKQQTQMTQHGSFIGTYRYASPEQCKGIPTIDRQTDIYSLGIILYEMLSGKNPYNSDVDRTTQGEWIACHIRAEAQRLSTYEECKDVPDSLKQITMKCLKKSPAERFQSIEELTQALKEVNPSLF</sequence>
<name>A0A964BN08_9CYAN</name>
<dbReference type="InterPro" id="IPR000719">
    <property type="entry name" value="Prot_kinase_dom"/>
</dbReference>
<keyword evidence="7" id="KW-0723">Serine/threonine-protein kinase</keyword>
<evidence type="ECO:0000256" key="3">
    <source>
        <dbReference type="ARBA" id="ARBA00022777"/>
    </source>
</evidence>
<dbReference type="PANTHER" id="PTHR43289">
    <property type="entry name" value="MITOGEN-ACTIVATED PROTEIN KINASE KINASE KINASE 20-RELATED"/>
    <property type="match status" value="1"/>
</dbReference>
<dbReference type="SUPFAM" id="SSF56112">
    <property type="entry name" value="Protein kinase-like (PK-like)"/>
    <property type="match status" value="1"/>
</dbReference>
<dbReference type="RefSeq" id="WP_229639502.1">
    <property type="nucleotide sequence ID" value="NZ_JADWDC010000009.1"/>
</dbReference>
<dbReference type="PROSITE" id="PS50011">
    <property type="entry name" value="PROTEIN_KINASE_DOM"/>
    <property type="match status" value="1"/>
</dbReference>
<dbReference type="Gene3D" id="1.10.510.10">
    <property type="entry name" value="Transferase(Phosphotransferase) domain 1"/>
    <property type="match status" value="1"/>
</dbReference>
<feature type="binding site" evidence="5">
    <location>
        <position position="71"/>
    </location>
    <ligand>
        <name>ATP</name>
        <dbReference type="ChEBI" id="CHEBI:30616"/>
    </ligand>
</feature>
<dbReference type="InterPro" id="IPR008271">
    <property type="entry name" value="Ser/Thr_kinase_AS"/>
</dbReference>
<proteinExistence type="predicted"/>
<keyword evidence="4 5" id="KW-0067">ATP-binding</keyword>
<keyword evidence="1" id="KW-0808">Transferase</keyword>
<evidence type="ECO:0000259" key="6">
    <source>
        <dbReference type="PROSITE" id="PS50011"/>
    </source>
</evidence>
<organism evidence="7 8">
    <name type="scientific">Waterburya agarophytonicola KI4</name>
    <dbReference type="NCBI Taxonomy" id="2874699"/>
    <lineage>
        <taxon>Bacteria</taxon>
        <taxon>Bacillati</taxon>
        <taxon>Cyanobacteriota</taxon>
        <taxon>Cyanophyceae</taxon>
        <taxon>Pleurocapsales</taxon>
        <taxon>Hyellaceae</taxon>
        <taxon>Waterburya</taxon>
        <taxon>Waterburya agarophytonicola</taxon>
    </lineage>
</organism>
<protein>
    <submittedName>
        <fullName evidence="7">Serine/threonine protein kinase</fullName>
    </submittedName>
</protein>
<evidence type="ECO:0000256" key="4">
    <source>
        <dbReference type="ARBA" id="ARBA00022840"/>
    </source>
</evidence>
<evidence type="ECO:0000256" key="1">
    <source>
        <dbReference type="ARBA" id="ARBA00022679"/>
    </source>
</evidence>
<evidence type="ECO:0000256" key="5">
    <source>
        <dbReference type="PROSITE-ProRule" id="PRU10141"/>
    </source>
</evidence>
<accession>A0A964BN08</accession>
<dbReference type="GO" id="GO:0004674">
    <property type="term" value="F:protein serine/threonine kinase activity"/>
    <property type="evidence" value="ECO:0007669"/>
    <property type="project" value="UniProtKB-KW"/>
</dbReference>
<evidence type="ECO:0000313" key="8">
    <source>
        <dbReference type="Proteomes" id="UP000729733"/>
    </source>
</evidence>
<dbReference type="Pfam" id="PF00069">
    <property type="entry name" value="Pkinase"/>
    <property type="match status" value="1"/>
</dbReference>
<dbReference type="CDD" id="cd14014">
    <property type="entry name" value="STKc_PknB_like"/>
    <property type="match status" value="1"/>
</dbReference>
<evidence type="ECO:0000313" key="7">
    <source>
        <dbReference type="EMBL" id="MCC0176464.1"/>
    </source>
</evidence>
<dbReference type="InterPro" id="IPR011009">
    <property type="entry name" value="Kinase-like_dom_sf"/>
</dbReference>
<dbReference type="PANTHER" id="PTHR43289:SF34">
    <property type="entry name" value="SERINE_THREONINE-PROTEIN KINASE YBDM-RELATED"/>
    <property type="match status" value="1"/>
</dbReference>
<dbReference type="GO" id="GO:0005524">
    <property type="term" value="F:ATP binding"/>
    <property type="evidence" value="ECO:0007669"/>
    <property type="project" value="UniProtKB-UniRule"/>
</dbReference>
<dbReference type="PROSITE" id="PS00108">
    <property type="entry name" value="PROTEIN_KINASE_ST"/>
    <property type="match status" value="1"/>
</dbReference>
<dbReference type="EMBL" id="JADWDC010000009">
    <property type="protein sequence ID" value="MCC0176464.1"/>
    <property type="molecule type" value="Genomic_DNA"/>
</dbReference>
<keyword evidence="2 5" id="KW-0547">Nucleotide-binding</keyword>
<comment type="caution">
    <text evidence="7">The sequence shown here is derived from an EMBL/GenBank/DDBJ whole genome shotgun (WGS) entry which is preliminary data.</text>
</comment>
<feature type="non-terminal residue" evidence="7">
    <location>
        <position position="1"/>
    </location>
</feature>
<keyword evidence="8" id="KW-1185">Reference proteome</keyword>
<reference evidence="7" key="1">
    <citation type="journal article" date="2021" name="Antonie Van Leeuwenhoek">
        <title>Draft genome and description of Waterburya agarophytonicola gen. nov. sp. nov. (Pleurocapsales, Cyanobacteria): a seaweed symbiont.</title>
        <authorList>
            <person name="Bonthond G."/>
            <person name="Shalygin S."/>
            <person name="Bayer T."/>
            <person name="Weinberger F."/>
        </authorList>
    </citation>
    <scope>NUCLEOTIDE SEQUENCE</scope>
    <source>
        <strain evidence="7">KI4</strain>
    </source>
</reference>
<keyword evidence="3 7" id="KW-0418">Kinase</keyword>
<dbReference type="InterPro" id="IPR017441">
    <property type="entry name" value="Protein_kinase_ATP_BS"/>
</dbReference>
<dbReference type="SMART" id="SM00220">
    <property type="entry name" value="S_TKc"/>
    <property type="match status" value="1"/>
</dbReference>
<gene>
    <name evidence="7" type="ORF">I4641_05665</name>
</gene>
<feature type="domain" description="Protein kinase" evidence="6">
    <location>
        <begin position="41"/>
        <end position="328"/>
    </location>
</feature>
<dbReference type="PROSITE" id="PS00107">
    <property type="entry name" value="PROTEIN_KINASE_ATP"/>
    <property type="match status" value="1"/>
</dbReference>
<dbReference type="AlphaFoldDB" id="A0A964BN08"/>